<dbReference type="SUPFAM" id="SSF51395">
    <property type="entry name" value="FMN-linked oxidoreductases"/>
    <property type="match status" value="1"/>
</dbReference>
<feature type="domain" description="FMN hydroxy acid dehydrogenase" evidence="3">
    <location>
        <begin position="94"/>
        <end position="339"/>
    </location>
</feature>
<sequence>MGYEAMKQNTFGKVALDVTWMTMMIASSRSSTCCVQSSGVVEFPAIRILNDRHSIRDDLPPSRVAFFASIESLAMVTTNENEKYRTTRDSMMAKSGPSIPMRISWKKKALQKLNEGGWYYASSNSDEPLTHLANRHAFYRHKIITRMLVDTNKRDTAPPIGFSAVSVNKIYHPWGELPVAKVAKELNLPHCLSIAGSSSSEDVAEGNGEGPRFFQLHMPHDDELTFSTGNPGFTACILTVDTNYVFYHRLGADLGLTDQREMNRSCLAWTCMELGEDALADQDLEGAVWREAVCDQVRYDGIVLSNHAGIQVDGGIVSMDALEDVVDAVRHVMKDEIHQ</sequence>
<reference evidence="4 5" key="1">
    <citation type="journal article" date="2012" name="PLoS Pathog.">
        <title>Diverse lifestyles and strategies of plant pathogenesis encoded in the genomes of eighteen Dothideomycetes fungi.</title>
        <authorList>
            <person name="Ohm R.A."/>
            <person name="Feau N."/>
            <person name="Henrissat B."/>
            <person name="Schoch C.L."/>
            <person name="Horwitz B.A."/>
            <person name="Barry K.W."/>
            <person name="Condon B.J."/>
            <person name="Copeland A.C."/>
            <person name="Dhillon B."/>
            <person name="Glaser F."/>
            <person name="Hesse C.N."/>
            <person name="Kosti I."/>
            <person name="LaButti K."/>
            <person name="Lindquist E.A."/>
            <person name="Lucas S."/>
            <person name="Salamov A.A."/>
            <person name="Bradshaw R.E."/>
            <person name="Ciuffetti L."/>
            <person name="Hamelin R.C."/>
            <person name="Kema G.H.J."/>
            <person name="Lawrence C."/>
            <person name="Scott J.A."/>
            <person name="Spatafora J.W."/>
            <person name="Turgeon B.G."/>
            <person name="de Wit P.J.G.M."/>
            <person name="Zhong S."/>
            <person name="Goodwin S.B."/>
            <person name="Grigoriev I.V."/>
        </authorList>
    </citation>
    <scope>NUCLEOTIDE SEQUENCE [LARGE SCALE GENOMIC DNA]</scope>
    <source>
        <strain evidence="4 5">CIRAD86</strain>
    </source>
</reference>
<dbReference type="RefSeq" id="XP_007924633.1">
    <property type="nucleotide sequence ID" value="XM_007926442.1"/>
</dbReference>
<gene>
    <name evidence="4" type="ORF">MYCFIDRAFT_173074</name>
</gene>
<dbReference type="eggNOG" id="KOG0538">
    <property type="taxonomic scope" value="Eukaryota"/>
</dbReference>
<evidence type="ECO:0000259" key="3">
    <source>
        <dbReference type="PROSITE" id="PS51349"/>
    </source>
</evidence>
<keyword evidence="5" id="KW-1185">Reference proteome</keyword>
<evidence type="ECO:0000256" key="2">
    <source>
        <dbReference type="ARBA" id="ARBA00023002"/>
    </source>
</evidence>
<organism evidence="4 5">
    <name type="scientific">Pseudocercospora fijiensis (strain CIRAD86)</name>
    <name type="common">Black leaf streak disease fungus</name>
    <name type="synonym">Mycosphaerella fijiensis</name>
    <dbReference type="NCBI Taxonomy" id="383855"/>
    <lineage>
        <taxon>Eukaryota</taxon>
        <taxon>Fungi</taxon>
        <taxon>Dikarya</taxon>
        <taxon>Ascomycota</taxon>
        <taxon>Pezizomycotina</taxon>
        <taxon>Dothideomycetes</taxon>
        <taxon>Dothideomycetidae</taxon>
        <taxon>Mycosphaerellales</taxon>
        <taxon>Mycosphaerellaceae</taxon>
        <taxon>Pseudocercospora</taxon>
    </lineage>
</organism>
<dbReference type="GO" id="GO:0016491">
    <property type="term" value="F:oxidoreductase activity"/>
    <property type="evidence" value="ECO:0007669"/>
    <property type="project" value="UniProtKB-KW"/>
</dbReference>
<accession>M2ZYI3</accession>
<dbReference type="VEuPathDB" id="FungiDB:MYCFIDRAFT_173074"/>
<dbReference type="InterPro" id="IPR037396">
    <property type="entry name" value="FMN_HAD"/>
</dbReference>
<evidence type="ECO:0000256" key="1">
    <source>
        <dbReference type="ARBA" id="ARBA00001917"/>
    </source>
</evidence>
<proteinExistence type="predicted"/>
<dbReference type="InterPro" id="IPR013785">
    <property type="entry name" value="Aldolase_TIM"/>
</dbReference>
<dbReference type="STRING" id="383855.M2ZYI3"/>
<dbReference type="PANTHER" id="PTHR10578">
    <property type="entry name" value="S -2-HYDROXY-ACID OXIDASE-RELATED"/>
    <property type="match status" value="1"/>
</dbReference>
<dbReference type="GeneID" id="19332913"/>
<protein>
    <recommendedName>
        <fullName evidence="3">FMN hydroxy acid dehydrogenase domain-containing protein</fullName>
    </recommendedName>
</protein>
<dbReference type="InterPro" id="IPR000262">
    <property type="entry name" value="FMN-dep_DH"/>
</dbReference>
<dbReference type="OrthoDB" id="25826at2759"/>
<name>M2ZYI3_PSEFD</name>
<dbReference type="PROSITE" id="PS51349">
    <property type="entry name" value="FMN_HYDROXY_ACID_DH_2"/>
    <property type="match status" value="1"/>
</dbReference>
<dbReference type="KEGG" id="pfj:MYCFIDRAFT_173074"/>
<dbReference type="PANTHER" id="PTHR10578:SF75">
    <property type="entry name" value="L-LACTATE DEHYDROGENASE (AFU_ORTHOLOGUE AFUA_4G07050)"/>
    <property type="match status" value="1"/>
</dbReference>
<evidence type="ECO:0000313" key="5">
    <source>
        <dbReference type="Proteomes" id="UP000016932"/>
    </source>
</evidence>
<dbReference type="EMBL" id="KB446557">
    <property type="protein sequence ID" value="EME84009.1"/>
    <property type="molecule type" value="Genomic_DNA"/>
</dbReference>
<dbReference type="Pfam" id="PF01070">
    <property type="entry name" value="FMN_dh"/>
    <property type="match status" value="2"/>
</dbReference>
<dbReference type="AlphaFoldDB" id="M2ZYI3"/>
<comment type="cofactor">
    <cofactor evidence="1">
        <name>FMN</name>
        <dbReference type="ChEBI" id="CHEBI:58210"/>
    </cofactor>
</comment>
<keyword evidence="2" id="KW-0560">Oxidoreductase</keyword>
<dbReference type="HOGENOM" id="CLU_819220_0_0_1"/>
<dbReference type="Gene3D" id="3.20.20.70">
    <property type="entry name" value="Aldolase class I"/>
    <property type="match status" value="1"/>
</dbReference>
<dbReference type="Proteomes" id="UP000016932">
    <property type="component" value="Unassembled WGS sequence"/>
</dbReference>
<evidence type="ECO:0000313" key="4">
    <source>
        <dbReference type="EMBL" id="EME84009.1"/>
    </source>
</evidence>